<sequence length="238" mass="27664">MDELEDFFGNEEFDREASPFGEEAEEVNEGPSDEKKLNDLFEKGIRKPKRIMNPRITFNENILSGPRGIQSLKETFKDFKPNPKGNPYENLKIMMKKYAHWGHLMFPKAKFEDLINRCETLGPKRQVKVYMAKSRLGMPLTDEDFLPKTSKRKGKNDEIIDDGADDEIPEEGPDRSAENSPIREIRKTSPIKENPPIDENEAYELFEEAAEKQLEEEQDKLAEMEDDILADFEMNNDW</sequence>
<dbReference type="PANTHER" id="PTHR13220">
    <property type="entry name" value="TIMELESS INTERACTING-RELATED"/>
    <property type="match status" value="1"/>
</dbReference>
<keyword evidence="3 6" id="KW-0227">DNA damage</keyword>
<comment type="similarity">
    <text evidence="2 6">Belongs to the CSM3 family.</text>
</comment>
<keyword evidence="10" id="KW-1185">Reference proteome</keyword>
<dbReference type="GO" id="GO:0000076">
    <property type="term" value="P:DNA replication checkpoint signaling"/>
    <property type="evidence" value="ECO:0007669"/>
    <property type="project" value="UniProtKB-UniRule"/>
</dbReference>
<evidence type="ECO:0000256" key="5">
    <source>
        <dbReference type="ARBA" id="ARBA00023306"/>
    </source>
</evidence>
<feature type="domain" description="Chromosome segregation in meiosis protein 3" evidence="8">
    <location>
        <begin position="59"/>
        <end position="137"/>
    </location>
</feature>
<feature type="region of interest" description="Disordered" evidence="7">
    <location>
        <begin position="141"/>
        <end position="201"/>
    </location>
</feature>
<dbReference type="InterPro" id="IPR012923">
    <property type="entry name" value="Csm3"/>
</dbReference>
<evidence type="ECO:0000256" key="1">
    <source>
        <dbReference type="ARBA" id="ARBA00004123"/>
    </source>
</evidence>
<comment type="function">
    <text evidence="6">Plays an important role in the control of DNA replication and the maintenance of replication fork stability.</text>
</comment>
<evidence type="ECO:0000256" key="4">
    <source>
        <dbReference type="ARBA" id="ARBA00023242"/>
    </source>
</evidence>
<feature type="compositionally biased region" description="Acidic residues" evidence="7">
    <location>
        <begin position="1"/>
        <end position="14"/>
    </location>
</feature>
<evidence type="ECO:0000259" key="8">
    <source>
        <dbReference type="Pfam" id="PF07962"/>
    </source>
</evidence>
<evidence type="ECO:0000313" key="9">
    <source>
        <dbReference type="EMBL" id="CAB3408307.1"/>
    </source>
</evidence>
<keyword evidence="5 6" id="KW-0131">Cell cycle</keyword>
<dbReference type="GO" id="GO:0003677">
    <property type="term" value="F:DNA binding"/>
    <property type="evidence" value="ECO:0007669"/>
    <property type="project" value="TreeGrafter"/>
</dbReference>
<dbReference type="AlphaFoldDB" id="A0A8S1F8S1"/>
<evidence type="ECO:0000256" key="7">
    <source>
        <dbReference type="SAM" id="MobiDB-lite"/>
    </source>
</evidence>
<evidence type="ECO:0000256" key="3">
    <source>
        <dbReference type="ARBA" id="ARBA00022763"/>
    </source>
</evidence>
<dbReference type="GO" id="GO:0031298">
    <property type="term" value="C:replication fork protection complex"/>
    <property type="evidence" value="ECO:0007669"/>
    <property type="project" value="TreeGrafter"/>
</dbReference>
<keyword evidence="4 6" id="KW-0539">Nucleus</keyword>
<accession>A0A8S1F8S1</accession>
<dbReference type="Pfam" id="PF07962">
    <property type="entry name" value="Swi3"/>
    <property type="match status" value="1"/>
</dbReference>
<dbReference type="GO" id="GO:0043111">
    <property type="term" value="P:replication fork arrest"/>
    <property type="evidence" value="ECO:0007669"/>
    <property type="project" value="TreeGrafter"/>
</dbReference>
<dbReference type="OrthoDB" id="437078at2759"/>
<evidence type="ECO:0000256" key="2">
    <source>
        <dbReference type="ARBA" id="ARBA00006075"/>
    </source>
</evidence>
<name>A0A8S1F8S1_9PELO</name>
<organism evidence="9 10">
    <name type="scientific">Caenorhabditis bovis</name>
    <dbReference type="NCBI Taxonomy" id="2654633"/>
    <lineage>
        <taxon>Eukaryota</taxon>
        <taxon>Metazoa</taxon>
        <taxon>Ecdysozoa</taxon>
        <taxon>Nematoda</taxon>
        <taxon>Chromadorea</taxon>
        <taxon>Rhabditida</taxon>
        <taxon>Rhabditina</taxon>
        <taxon>Rhabditomorpha</taxon>
        <taxon>Rhabditoidea</taxon>
        <taxon>Rhabditidae</taxon>
        <taxon>Peloderinae</taxon>
        <taxon>Caenorhabditis</taxon>
    </lineage>
</organism>
<comment type="caution">
    <text evidence="9">The sequence shown here is derived from an EMBL/GenBank/DDBJ whole genome shotgun (WGS) entry which is preliminary data.</text>
</comment>
<protein>
    <recommendedName>
        <fullName evidence="6">TIMELESS-interacting protein</fullName>
    </recommendedName>
</protein>
<evidence type="ECO:0000313" key="10">
    <source>
        <dbReference type="Proteomes" id="UP000494206"/>
    </source>
</evidence>
<dbReference type="PANTHER" id="PTHR13220:SF11">
    <property type="entry name" value="TIMELESS-INTERACTING PROTEIN"/>
    <property type="match status" value="1"/>
</dbReference>
<evidence type="ECO:0000256" key="6">
    <source>
        <dbReference type="RuleBase" id="RU366049"/>
    </source>
</evidence>
<proteinExistence type="inferred from homology"/>
<comment type="subcellular location">
    <subcellularLocation>
        <location evidence="1 6">Nucleus</location>
    </subcellularLocation>
</comment>
<gene>
    <name evidence="9" type="ORF">CBOVIS_LOCUS10100</name>
</gene>
<feature type="compositionally biased region" description="Basic and acidic residues" evidence="7">
    <location>
        <begin position="172"/>
        <end position="187"/>
    </location>
</feature>
<dbReference type="InterPro" id="IPR040038">
    <property type="entry name" value="TIPIN/Csm3/Swi3"/>
</dbReference>
<dbReference type="GO" id="GO:0031297">
    <property type="term" value="P:replication fork processing"/>
    <property type="evidence" value="ECO:0007669"/>
    <property type="project" value="UniProtKB-UniRule"/>
</dbReference>
<feature type="region of interest" description="Disordered" evidence="7">
    <location>
        <begin position="1"/>
        <end position="37"/>
    </location>
</feature>
<reference evidence="9 10" key="1">
    <citation type="submission" date="2020-04" db="EMBL/GenBank/DDBJ databases">
        <authorList>
            <person name="Laetsch R D."/>
            <person name="Stevens L."/>
            <person name="Kumar S."/>
            <person name="Blaxter L. M."/>
        </authorList>
    </citation>
    <scope>NUCLEOTIDE SEQUENCE [LARGE SCALE GENOMIC DNA]</scope>
</reference>
<dbReference type="GO" id="GO:0006974">
    <property type="term" value="P:DNA damage response"/>
    <property type="evidence" value="ECO:0007669"/>
    <property type="project" value="UniProtKB-KW"/>
</dbReference>
<feature type="compositionally biased region" description="Acidic residues" evidence="7">
    <location>
        <begin position="159"/>
        <end position="171"/>
    </location>
</feature>
<dbReference type="Proteomes" id="UP000494206">
    <property type="component" value="Unassembled WGS sequence"/>
</dbReference>
<dbReference type="EMBL" id="CADEPM010000007">
    <property type="protein sequence ID" value="CAB3408307.1"/>
    <property type="molecule type" value="Genomic_DNA"/>
</dbReference>